<dbReference type="RefSeq" id="WP_285451041.1">
    <property type="nucleotide sequence ID" value="NZ_CP127173.1"/>
</dbReference>
<keyword evidence="2" id="KW-0238">DNA-binding</keyword>
<dbReference type="SUPFAM" id="SSF51215">
    <property type="entry name" value="Regulatory protein AraC"/>
    <property type="match status" value="1"/>
</dbReference>
<evidence type="ECO:0000256" key="1">
    <source>
        <dbReference type="ARBA" id="ARBA00023015"/>
    </source>
</evidence>
<evidence type="ECO:0000256" key="2">
    <source>
        <dbReference type="ARBA" id="ARBA00023125"/>
    </source>
</evidence>
<proteinExistence type="predicted"/>
<dbReference type="Proteomes" id="UP001227101">
    <property type="component" value="Chromosome"/>
</dbReference>
<dbReference type="InterPro" id="IPR032783">
    <property type="entry name" value="AraC_lig"/>
</dbReference>
<dbReference type="InterPro" id="IPR018062">
    <property type="entry name" value="HTH_AraC-typ_CS"/>
</dbReference>
<dbReference type="InterPro" id="IPR050204">
    <property type="entry name" value="AraC_XylS_family_regulators"/>
</dbReference>
<protein>
    <submittedName>
        <fullName evidence="6">AraC family transcriptional regulator</fullName>
    </submittedName>
</protein>
<dbReference type="EMBL" id="CP127173">
    <property type="protein sequence ID" value="WIV54412.1"/>
    <property type="molecule type" value="Genomic_DNA"/>
</dbReference>
<evidence type="ECO:0000256" key="4">
    <source>
        <dbReference type="ARBA" id="ARBA00023163"/>
    </source>
</evidence>
<dbReference type="SMART" id="SM00342">
    <property type="entry name" value="HTH_ARAC"/>
    <property type="match status" value="1"/>
</dbReference>
<evidence type="ECO:0000259" key="5">
    <source>
        <dbReference type="PROSITE" id="PS01124"/>
    </source>
</evidence>
<dbReference type="InterPro" id="IPR009057">
    <property type="entry name" value="Homeodomain-like_sf"/>
</dbReference>
<sequence>MARDTPARAEPTDSVSRLVRLARLAGEVDVRCLLAGSFTLDNPAAAPGIVPFHLVLDGRCTVTSGASAVPMEPGDVVLLPHGDAHRVLATAGPQLPVTEEPGLVFATHRTPGAEPQLDLFCGHYRFDQGAGALLFRLMPPLVHVSLDAPARTLAEVLRGEARSPGPGTSAIIAALLDALLAMVLRSRPEQRPETAGLWTALGDDVLGRVLAAVVERPGEAWTIDRLAADAAVSRATFLRRFAARTGTTVAAMVTAIRMMVAADLLSRGEHSVTRVANDVGYRSESAFGQAFRAALGTTPAQYRRDAVARR</sequence>
<evidence type="ECO:0000313" key="6">
    <source>
        <dbReference type="EMBL" id="WIV54412.1"/>
    </source>
</evidence>
<name>A0ABY8XFK8_9PSEU</name>
<dbReference type="Gene3D" id="1.10.10.60">
    <property type="entry name" value="Homeodomain-like"/>
    <property type="match status" value="1"/>
</dbReference>
<dbReference type="PANTHER" id="PTHR46796">
    <property type="entry name" value="HTH-TYPE TRANSCRIPTIONAL ACTIVATOR RHAS-RELATED"/>
    <property type="match status" value="1"/>
</dbReference>
<dbReference type="Pfam" id="PF12833">
    <property type="entry name" value="HTH_18"/>
    <property type="match status" value="1"/>
</dbReference>
<dbReference type="Pfam" id="PF12852">
    <property type="entry name" value="Cupin_6"/>
    <property type="match status" value="1"/>
</dbReference>
<keyword evidence="7" id="KW-1185">Reference proteome</keyword>
<dbReference type="InterPro" id="IPR037923">
    <property type="entry name" value="HTH-like"/>
</dbReference>
<dbReference type="Gene3D" id="2.60.120.10">
    <property type="entry name" value="Jelly Rolls"/>
    <property type="match status" value="1"/>
</dbReference>
<keyword evidence="1" id="KW-0805">Transcription regulation</keyword>
<keyword evidence="3" id="KW-0010">Activator</keyword>
<organism evidence="6 7">
    <name type="scientific">Amycolatopsis nalaikhensis</name>
    <dbReference type="NCBI Taxonomy" id="715472"/>
    <lineage>
        <taxon>Bacteria</taxon>
        <taxon>Bacillati</taxon>
        <taxon>Actinomycetota</taxon>
        <taxon>Actinomycetes</taxon>
        <taxon>Pseudonocardiales</taxon>
        <taxon>Pseudonocardiaceae</taxon>
        <taxon>Amycolatopsis</taxon>
    </lineage>
</organism>
<feature type="domain" description="HTH araC/xylS-type" evidence="5">
    <location>
        <begin position="207"/>
        <end position="305"/>
    </location>
</feature>
<dbReference type="PRINTS" id="PR00032">
    <property type="entry name" value="HTHARAC"/>
</dbReference>
<dbReference type="PANTHER" id="PTHR46796:SF7">
    <property type="entry name" value="ARAC FAMILY TRANSCRIPTIONAL REGULATOR"/>
    <property type="match status" value="1"/>
</dbReference>
<dbReference type="InterPro" id="IPR018060">
    <property type="entry name" value="HTH_AraC"/>
</dbReference>
<keyword evidence="4" id="KW-0804">Transcription</keyword>
<dbReference type="InterPro" id="IPR020449">
    <property type="entry name" value="Tscrpt_reg_AraC-type_HTH"/>
</dbReference>
<dbReference type="PROSITE" id="PS00041">
    <property type="entry name" value="HTH_ARAC_FAMILY_1"/>
    <property type="match status" value="1"/>
</dbReference>
<evidence type="ECO:0000313" key="7">
    <source>
        <dbReference type="Proteomes" id="UP001227101"/>
    </source>
</evidence>
<reference evidence="6 7" key="1">
    <citation type="submission" date="2023-06" db="EMBL/GenBank/DDBJ databases">
        <authorList>
            <person name="Oyuntsetseg B."/>
            <person name="Kim S.B."/>
        </authorList>
    </citation>
    <scope>NUCLEOTIDE SEQUENCE [LARGE SCALE GENOMIC DNA]</scope>
    <source>
        <strain evidence="6 7">2-2</strain>
    </source>
</reference>
<dbReference type="PROSITE" id="PS01124">
    <property type="entry name" value="HTH_ARAC_FAMILY_2"/>
    <property type="match status" value="1"/>
</dbReference>
<gene>
    <name evidence="6" type="ORF">QP939_36960</name>
</gene>
<evidence type="ECO:0000256" key="3">
    <source>
        <dbReference type="ARBA" id="ARBA00023159"/>
    </source>
</evidence>
<accession>A0ABY8XFK8</accession>
<dbReference type="InterPro" id="IPR014710">
    <property type="entry name" value="RmlC-like_jellyroll"/>
</dbReference>
<dbReference type="SUPFAM" id="SSF46689">
    <property type="entry name" value="Homeodomain-like"/>
    <property type="match status" value="2"/>
</dbReference>